<dbReference type="Gene3D" id="3.90.1590.10">
    <property type="entry name" value="glutathione-dependent formaldehyde- activating enzyme (gfa)"/>
    <property type="match status" value="1"/>
</dbReference>
<evidence type="ECO:0000259" key="5">
    <source>
        <dbReference type="PROSITE" id="PS51891"/>
    </source>
</evidence>
<keyword evidence="2" id="KW-0479">Metal-binding</keyword>
<dbReference type="PANTHER" id="PTHR33337:SF30">
    <property type="entry name" value="DUF636 DOMAIN PROTEIN (AFU_ORTHOLOGUE AFUA_1G03180)"/>
    <property type="match status" value="1"/>
</dbReference>
<dbReference type="InterPro" id="IPR006913">
    <property type="entry name" value="CENP-V/GFA"/>
</dbReference>
<dbReference type="SUPFAM" id="SSF51316">
    <property type="entry name" value="Mss4-like"/>
    <property type="match status" value="1"/>
</dbReference>
<gene>
    <name evidence="6" type="ORF">VTL71DRAFT_15550</name>
</gene>
<evidence type="ECO:0000313" key="6">
    <source>
        <dbReference type="EMBL" id="KAL2069212.1"/>
    </source>
</evidence>
<accession>A0ABR4CIA0</accession>
<name>A0ABR4CIA0_9HELO</name>
<dbReference type="Proteomes" id="UP001595075">
    <property type="component" value="Unassembled WGS sequence"/>
</dbReference>
<evidence type="ECO:0000256" key="3">
    <source>
        <dbReference type="ARBA" id="ARBA00022833"/>
    </source>
</evidence>
<comment type="caution">
    <text evidence="6">The sequence shown here is derived from an EMBL/GenBank/DDBJ whole genome shotgun (WGS) entry which is preliminary data.</text>
</comment>
<feature type="domain" description="CENP-V/GFA" evidence="5">
    <location>
        <begin position="2"/>
        <end position="124"/>
    </location>
</feature>
<proteinExistence type="inferred from homology"/>
<dbReference type="EMBL" id="JAZHXI010000008">
    <property type="protein sequence ID" value="KAL2069212.1"/>
    <property type="molecule type" value="Genomic_DNA"/>
</dbReference>
<comment type="similarity">
    <text evidence="1">Belongs to the Gfa family.</text>
</comment>
<evidence type="ECO:0000313" key="7">
    <source>
        <dbReference type="Proteomes" id="UP001595075"/>
    </source>
</evidence>
<evidence type="ECO:0000256" key="4">
    <source>
        <dbReference type="ARBA" id="ARBA00023239"/>
    </source>
</evidence>
<reference evidence="6 7" key="1">
    <citation type="journal article" date="2024" name="Commun. Biol.">
        <title>Comparative genomic analysis of thermophilic fungi reveals convergent evolutionary adaptations and gene losses.</title>
        <authorList>
            <person name="Steindorff A.S."/>
            <person name="Aguilar-Pontes M.V."/>
            <person name="Robinson A.J."/>
            <person name="Andreopoulos B."/>
            <person name="LaButti K."/>
            <person name="Kuo A."/>
            <person name="Mondo S."/>
            <person name="Riley R."/>
            <person name="Otillar R."/>
            <person name="Haridas S."/>
            <person name="Lipzen A."/>
            <person name="Grimwood J."/>
            <person name="Schmutz J."/>
            <person name="Clum A."/>
            <person name="Reid I.D."/>
            <person name="Moisan M.C."/>
            <person name="Butler G."/>
            <person name="Nguyen T.T.M."/>
            <person name="Dewar K."/>
            <person name="Conant G."/>
            <person name="Drula E."/>
            <person name="Henrissat B."/>
            <person name="Hansel C."/>
            <person name="Singer S."/>
            <person name="Hutchinson M.I."/>
            <person name="de Vries R.P."/>
            <person name="Natvig D.O."/>
            <person name="Powell A.J."/>
            <person name="Tsang A."/>
            <person name="Grigoriev I.V."/>
        </authorList>
    </citation>
    <scope>NUCLEOTIDE SEQUENCE [LARGE SCALE GENOMIC DNA]</scope>
    <source>
        <strain evidence="6 7">CBS 494.80</strain>
    </source>
</reference>
<organism evidence="6 7">
    <name type="scientific">Oculimacula yallundae</name>
    <dbReference type="NCBI Taxonomy" id="86028"/>
    <lineage>
        <taxon>Eukaryota</taxon>
        <taxon>Fungi</taxon>
        <taxon>Dikarya</taxon>
        <taxon>Ascomycota</taxon>
        <taxon>Pezizomycotina</taxon>
        <taxon>Leotiomycetes</taxon>
        <taxon>Helotiales</taxon>
        <taxon>Ploettnerulaceae</taxon>
        <taxon>Oculimacula</taxon>
    </lineage>
</organism>
<dbReference type="Pfam" id="PF04828">
    <property type="entry name" value="GFA"/>
    <property type="match status" value="1"/>
</dbReference>
<keyword evidence="4" id="KW-0456">Lyase</keyword>
<protein>
    <recommendedName>
        <fullName evidence="5">CENP-V/GFA domain-containing protein</fullName>
    </recommendedName>
</protein>
<keyword evidence="3" id="KW-0862">Zinc</keyword>
<dbReference type="PANTHER" id="PTHR33337">
    <property type="entry name" value="GFA DOMAIN-CONTAINING PROTEIN"/>
    <property type="match status" value="1"/>
</dbReference>
<keyword evidence="7" id="KW-1185">Reference proteome</keyword>
<dbReference type="InterPro" id="IPR011057">
    <property type="entry name" value="Mss4-like_sf"/>
</dbReference>
<dbReference type="PROSITE" id="PS51891">
    <property type="entry name" value="CENP_V_GFA"/>
    <property type="match status" value="1"/>
</dbReference>
<evidence type="ECO:0000256" key="2">
    <source>
        <dbReference type="ARBA" id="ARBA00022723"/>
    </source>
</evidence>
<evidence type="ECO:0000256" key="1">
    <source>
        <dbReference type="ARBA" id="ARBA00005495"/>
    </source>
</evidence>
<sequence length="142" mass="15734">MALGGCFCGQIRMEYNSPPPTSALCHCTDCRKLTGSPYTYNFVVKTTDLKIFGSPKGVAKTSDSRNAIKNFFCSDCGTSLFGHKVKSDGQPEETTIIRAGIFDDINFLNEMKPQLEIYTERRLEWLSPIEGVTQVVGMFEGS</sequence>